<dbReference type="PRINTS" id="PR00411">
    <property type="entry name" value="PNDRDTASEI"/>
</dbReference>
<evidence type="ECO:0000256" key="8">
    <source>
        <dbReference type="ARBA" id="ARBA00047599"/>
    </source>
</evidence>
<dbReference type="SUPFAM" id="SSF51905">
    <property type="entry name" value="FAD/NAD(P)-binding domain"/>
    <property type="match status" value="2"/>
</dbReference>
<keyword evidence="9" id="KW-1133">Transmembrane helix</keyword>
<comment type="catalytic activity">
    <reaction evidence="8">
        <text>a quinone + NADH + H(+) = a quinol + NAD(+)</text>
        <dbReference type="Rhea" id="RHEA:46160"/>
        <dbReference type="ChEBI" id="CHEBI:15378"/>
        <dbReference type="ChEBI" id="CHEBI:24646"/>
        <dbReference type="ChEBI" id="CHEBI:57540"/>
        <dbReference type="ChEBI" id="CHEBI:57945"/>
        <dbReference type="ChEBI" id="CHEBI:132124"/>
        <dbReference type="EC" id="1.6.5.9"/>
    </reaction>
</comment>
<dbReference type="AlphaFoldDB" id="A0A6N8JAD3"/>
<gene>
    <name evidence="12" type="ORF">GO495_16570</name>
</gene>
<dbReference type="Pfam" id="PF22366">
    <property type="entry name" value="NDH2_C"/>
    <property type="match status" value="1"/>
</dbReference>
<comment type="similarity">
    <text evidence="1">Belongs to the NADH dehydrogenase family.</text>
</comment>
<evidence type="ECO:0000256" key="2">
    <source>
        <dbReference type="ARBA" id="ARBA00012637"/>
    </source>
</evidence>
<dbReference type="EMBL" id="WRXO01000004">
    <property type="protein sequence ID" value="MVT42207.1"/>
    <property type="molecule type" value="Genomic_DNA"/>
</dbReference>
<evidence type="ECO:0000259" key="10">
    <source>
        <dbReference type="Pfam" id="PF07992"/>
    </source>
</evidence>
<feature type="domain" description="FAD/NAD(P)-binding" evidence="10">
    <location>
        <begin position="6"/>
        <end position="327"/>
    </location>
</feature>
<evidence type="ECO:0000259" key="11">
    <source>
        <dbReference type="Pfam" id="PF22366"/>
    </source>
</evidence>
<keyword evidence="7" id="KW-0520">NAD</keyword>
<evidence type="ECO:0000256" key="1">
    <source>
        <dbReference type="ARBA" id="ARBA00005272"/>
    </source>
</evidence>
<evidence type="ECO:0000256" key="4">
    <source>
        <dbReference type="ARBA" id="ARBA00022827"/>
    </source>
</evidence>
<dbReference type="InterPro" id="IPR045024">
    <property type="entry name" value="NDH-2"/>
</dbReference>
<keyword evidence="6" id="KW-0560">Oxidoreductase</keyword>
<dbReference type="OrthoDB" id="9781621at2"/>
<dbReference type="InterPro" id="IPR023753">
    <property type="entry name" value="FAD/NAD-binding_dom"/>
</dbReference>
<keyword evidence="4" id="KW-0274">FAD</keyword>
<dbReference type="EC" id="1.6.5.9" evidence="2"/>
<evidence type="ECO:0000256" key="3">
    <source>
        <dbReference type="ARBA" id="ARBA00022630"/>
    </source>
</evidence>
<keyword evidence="9" id="KW-0812">Transmembrane</keyword>
<dbReference type="Proteomes" id="UP000468388">
    <property type="component" value="Unassembled WGS sequence"/>
</dbReference>
<keyword evidence="3" id="KW-0285">Flavoprotein</keyword>
<dbReference type="InterPro" id="IPR054585">
    <property type="entry name" value="NDH2-like_C"/>
</dbReference>
<keyword evidence="5" id="KW-0809">Transit peptide</keyword>
<keyword evidence="13" id="KW-1185">Reference proteome</keyword>
<reference evidence="12 13" key="1">
    <citation type="submission" date="2019-12" db="EMBL/GenBank/DDBJ databases">
        <title>The draft genomic sequence of strain Chitinophaga oryziterrae JCM 16595.</title>
        <authorList>
            <person name="Zhang X."/>
        </authorList>
    </citation>
    <scope>NUCLEOTIDE SEQUENCE [LARGE SCALE GENOMIC DNA]</scope>
    <source>
        <strain evidence="12 13">JCM 16595</strain>
    </source>
</reference>
<dbReference type="GO" id="GO:0050136">
    <property type="term" value="F:NADH dehydrogenase (quinone) (non-electrogenic) activity"/>
    <property type="evidence" value="ECO:0007669"/>
    <property type="project" value="UniProtKB-EC"/>
</dbReference>
<name>A0A6N8JAD3_9BACT</name>
<evidence type="ECO:0000313" key="12">
    <source>
        <dbReference type="EMBL" id="MVT42207.1"/>
    </source>
</evidence>
<protein>
    <recommendedName>
        <fullName evidence="2">NADH:ubiquinone reductase (non-electrogenic)</fullName>
        <ecNumber evidence="2">1.6.5.9</ecNumber>
    </recommendedName>
</protein>
<evidence type="ECO:0000313" key="13">
    <source>
        <dbReference type="Proteomes" id="UP000468388"/>
    </source>
</evidence>
<dbReference type="PANTHER" id="PTHR43706:SF47">
    <property type="entry name" value="EXTERNAL NADH-UBIQUINONE OXIDOREDUCTASE 1, MITOCHONDRIAL-RELATED"/>
    <property type="match status" value="1"/>
</dbReference>
<dbReference type="InterPro" id="IPR036188">
    <property type="entry name" value="FAD/NAD-bd_sf"/>
</dbReference>
<accession>A0A6N8JAD3</accession>
<evidence type="ECO:0000256" key="7">
    <source>
        <dbReference type="ARBA" id="ARBA00023027"/>
    </source>
</evidence>
<keyword evidence="9" id="KW-0472">Membrane</keyword>
<organism evidence="12 13">
    <name type="scientific">Chitinophaga oryziterrae</name>
    <dbReference type="NCBI Taxonomy" id="1031224"/>
    <lineage>
        <taxon>Bacteria</taxon>
        <taxon>Pseudomonadati</taxon>
        <taxon>Bacteroidota</taxon>
        <taxon>Chitinophagia</taxon>
        <taxon>Chitinophagales</taxon>
        <taxon>Chitinophagaceae</taxon>
        <taxon>Chitinophaga</taxon>
    </lineage>
</organism>
<evidence type="ECO:0000256" key="6">
    <source>
        <dbReference type="ARBA" id="ARBA00023002"/>
    </source>
</evidence>
<proteinExistence type="inferred from homology"/>
<dbReference type="RefSeq" id="WP_157300834.1">
    <property type="nucleotide sequence ID" value="NZ_BAAAZB010000005.1"/>
</dbReference>
<evidence type="ECO:0000256" key="9">
    <source>
        <dbReference type="SAM" id="Phobius"/>
    </source>
</evidence>
<dbReference type="PANTHER" id="PTHR43706">
    <property type="entry name" value="NADH DEHYDROGENASE"/>
    <property type="match status" value="1"/>
</dbReference>
<evidence type="ECO:0000256" key="5">
    <source>
        <dbReference type="ARBA" id="ARBA00022946"/>
    </source>
</evidence>
<feature type="transmembrane region" description="Helical" evidence="9">
    <location>
        <begin position="371"/>
        <end position="391"/>
    </location>
</feature>
<dbReference type="Pfam" id="PF07992">
    <property type="entry name" value="Pyr_redox_2"/>
    <property type="match status" value="1"/>
</dbReference>
<sequence length="424" mass="47324">MAHTQKKVVIVGGGFAGLNLAKNLQKRSGYHITLIDRNNYNFFQPLLYQVATGFLEVSSISYPYRKLLQGKKNINFYLGRLVEILPAENKVLLDAGEMEYDYLVLATGTKSNYLNLKNIEANALPMKTLDDAINMRNYLLQQIETATRVTDIVEKKKLTTTVIVGGGPTGIEIAGMLAEMTKSIFPKDYPELTDHAGGIYLVDSHHSLLSAMSETSQTYTYNKLQDMGVNIKLGARVTDYVDDSLMLSTGEIIPAKILIWAAGVTGEVFPGIPQSSYGNGNRLRVNAHNTVNGFSNIFAIGDIALQTSDPNYSNGHPQVAQVAMQQGKNLAHNLMAINSNKPLKSFTYFNKGSMAIIGSKKAVADMPKQKMHFNGFIAWVMWLFIHLTYLANHRNRVKTFYNWMLAYFTKDQVLRMIIRPSSRT</sequence>
<dbReference type="Gene3D" id="3.50.50.100">
    <property type="match status" value="1"/>
</dbReference>
<comment type="caution">
    <text evidence="12">The sequence shown here is derived from an EMBL/GenBank/DDBJ whole genome shotgun (WGS) entry which is preliminary data.</text>
</comment>
<feature type="domain" description="External alternative NADH-ubiquinone oxidoreductase-like C-terminal" evidence="11">
    <location>
        <begin position="351"/>
        <end position="408"/>
    </location>
</feature>
<dbReference type="PRINTS" id="PR00368">
    <property type="entry name" value="FADPNR"/>
</dbReference>